<feature type="non-terminal residue" evidence="2">
    <location>
        <position position="222"/>
    </location>
</feature>
<evidence type="ECO:0000313" key="3">
    <source>
        <dbReference type="Proteomes" id="UP001211907"/>
    </source>
</evidence>
<proteinExistence type="predicted"/>
<name>A0AAD5XBQ4_9FUNG</name>
<organism evidence="2 3">
    <name type="scientific">Physocladia obscura</name>
    <dbReference type="NCBI Taxonomy" id="109957"/>
    <lineage>
        <taxon>Eukaryota</taxon>
        <taxon>Fungi</taxon>
        <taxon>Fungi incertae sedis</taxon>
        <taxon>Chytridiomycota</taxon>
        <taxon>Chytridiomycota incertae sedis</taxon>
        <taxon>Chytridiomycetes</taxon>
        <taxon>Chytridiales</taxon>
        <taxon>Chytriomycetaceae</taxon>
        <taxon>Physocladia</taxon>
    </lineage>
</organism>
<dbReference type="EMBL" id="JADGJH010002981">
    <property type="protein sequence ID" value="KAJ3093778.1"/>
    <property type="molecule type" value="Genomic_DNA"/>
</dbReference>
<dbReference type="InterPro" id="IPR011021">
    <property type="entry name" value="Arrestin-like_N"/>
</dbReference>
<dbReference type="Proteomes" id="UP001211907">
    <property type="component" value="Unassembled WGS sequence"/>
</dbReference>
<accession>A0AAD5XBQ4</accession>
<keyword evidence="3" id="KW-1185">Reference proteome</keyword>
<dbReference type="InterPro" id="IPR014752">
    <property type="entry name" value="Arrestin-like_C"/>
</dbReference>
<gene>
    <name evidence="2" type="ORF">HK100_006417</name>
</gene>
<dbReference type="AlphaFoldDB" id="A0AAD5XBQ4"/>
<evidence type="ECO:0000259" key="1">
    <source>
        <dbReference type="Pfam" id="PF00339"/>
    </source>
</evidence>
<sequence>ILNPTKPVPATVSSAAILSLEVLIDEQPVLKGTVDEAHGTDLSGTVSLALQSELDASRIQVQFYGAAMEQSPTAHSSSSNLPAAATAAETPEIVYTNSRAIWNASPTNPVLIPGAHDIRFMFKLPGNLPATESGRVQYILRVVIEGSNEKEIASLVEAVRVRRVVGTEFHLESLPLYSVDGVPGEPAGLPPSYGPEDGNFKGVHEIHDLPPDYDLKGKGKVV</sequence>
<reference evidence="2" key="1">
    <citation type="submission" date="2020-05" db="EMBL/GenBank/DDBJ databases">
        <title>Phylogenomic resolution of chytrid fungi.</title>
        <authorList>
            <person name="Stajich J.E."/>
            <person name="Amses K."/>
            <person name="Simmons R."/>
            <person name="Seto K."/>
            <person name="Myers J."/>
            <person name="Bonds A."/>
            <person name="Quandt C.A."/>
            <person name="Barry K."/>
            <person name="Liu P."/>
            <person name="Grigoriev I."/>
            <person name="Longcore J.E."/>
            <person name="James T.Y."/>
        </authorList>
    </citation>
    <scope>NUCLEOTIDE SEQUENCE</scope>
    <source>
        <strain evidence="2">JEL0513</strain>
    </source>
</reference>
<dbReference type="Gene3D" id="2.60.40.640">
    <property type="match status" value="1"/>
</dbReference>
<evidence type="ECO:0000313" key="2">
    <source>
        <dbReference type="EMBL" id="KAJ3093778.1"/>
    </source>
</evidence>
<comment type="caution">
    <text evidence="2">The sequence shown here is derived from an EMBL/GenBank/DDBJ whole genome shotgun (WGS) entry which is preliminary data.</text>
</comment>
<protein>
    <recommendedName>
        <fullName evidence="1">Arrestin-like N-terminal domain-containing protein</fullName>
    </recommendedName>
</protein>
<dbReference type="Pfam" id="PF00339">
    <property type="entry name" value="Arrestin_N"/>
    <property type="match status" value="1"/>
</dbReference>
<feature type="domain" description="Arrestin-like N-terminal" evidence="1">
    <location>
        <begin position="39"/>
        <end position="152"/>
    </location>
</feature>